<dbReference type="Proteomes" id="UP000268623">
    <property type="component" value="Unassembled WGS sequence"/>
</dbReference>
<protein>
    <submittedName>
        <fullName evidence="1">BrnT family toxin</fullName>
    </submittedName>
</protein>
<reference evidence="1 2" key="1">
    <citation type="submission" date="2018-08" db="EMBL/GenBank/DDBJ databases">
        <title>Genome sequence of Methylocystis hirsuta CSC1, a methanotroph able to accumulate PHAs.</title>
        <authorList>
            <person name="Bordel S."/>
            <person name="Rodriguez E."/>
            <person name="Gancedo J."/>
            <person name="Munoz R."/>
        </authorList>
    </citation>
    <scope>NUCLEOTIDE SEQUENCE [LARGE SCALE GENOMIC DNA]</scope>
    <source>
        <strain evidence="1 2">CSC1</strain>
    </source>
</reference>
<sequence length="89" mass="10513">MAIEYDPQKDARNREIRGLSFELVNDFRWETAIVGRDDRRDYGEERFWALGFIGEDLYTLVFTPRPKAIRVISLRKASRKERLAYGETA</sequence>
<dbReference type="Pfam" id="PF04365">
    <property type="entry name" value="BrnT_toxin"/>
    <property type="match status" value="1"/>
</dbReference>
<accession>A0A3M9XST2</accession>
<organism evidence="1 2">
    <name type="scientific">Methylocystis hirsuta</name>
    <dbReference type="NCBI Taxonomy" id="369798"/>
    <lineage>
        <taxon>Bacteria</taxon>
        <taxon>Pseudomonadati</taxon>
        <taxon>Pseudomonadota</taxon>
        <taxon>Alphaproteobacteria</taxon>
        <taxon>Hyphomicrobiales</taxon>
        <taxon>Methylocystaceae</taxon>
        <taxon>Methylocystis</taxon>
    </lineage>
</organism>
<dbReference type="AlphaFoldDB" id="A0A3M9XST2"/>
<dbReference type="RefSeq" id="WP_123176965.1">
    <property type="nucleotide sequence ID" value="NZ_QWDD01000001.1"/>
</dbReference>
<dbReference type="InterPro" id="IPR038573">
    <property type="entry name" value="BrnT_sf"/>
</dbReference>
<evidence type="ECO:0000313" key="1">
    <source>
        <dbReference type="EMBL" id="RNJ51084.1"/>
    </source>
</evidence>
<gene>
    <name evidence="1" type="ORF">D1O30_17260</name>
</gene>
<comment type="caution">
    <text evidence="1">The sequence shown here is derived from an EMBL/GenBank/DDBJ whole genome shotgun (WGS) entry which is preliminary data.</text>
</comment>
<dbReference type="EMBL" id="QWDD01000001">
    <property type="protein sequence ID" value="RNJ51084.1"/>
    <property type="molecule type" value="Genomic_DNA"/>
</dbReference>
<evidence type="ECO:0000313" key="2">
    <source>
        <dbReference type="Proteomes" id="UP000268623"/>
    </source>
</evidence>
<keyword evidence="2" id="KW-1185">Reference proteome</keyword>
<name>A0A3M9XST2_9HYPH</name>
<dbReference type="Gene3D" id="3.10.450.530">
    <property type="entry name" value="Ribonuclease toxin, BrnT, of type II toxin-antitoxin system"/>
    <property type="match status" value="1"/>
</dbReference>
<dbReference type="OrthoDB" id="839663at2"/>
<dbReference type="InterPro" id="IPR007460">
    <property type="entry name" value="BrnT_toxin"/>
</dbReference>
<proteinExistence type="predicted"/>